<reference evidence="2" key="1">
    <citation type="submission" date="2019-10" db="EMBL/GenBank/DDBJ databases">
        <authorList>
            <consortium name="DOE Joint Genome Institute"/>
            <person name="Kuo A."/>
            <person name="Miyauchi S."/>
            <person name="Kiss E."/>
            <person name="Drula E."/>
            <person name="Kohler A."/>
            <person name="Sanchez-Garcia M."/>
            <person name="Andreopoulos B."/>
            <person name="Barry K.W."/>
            <person name="Bonito G."/>
            <person name="Buee M."/>
            <person name="Carver A."/>
            <person name="Chen C."/>
            <person name="Cichocki N."/>
            <person name="Clum A."/>
            <person name="Culley D."/>
            <person name="Crous P.W."/>
            <person name="Fauchery L."/>
            <person name="Girlanda M."/>
            <person name="Hayes R."/>
            <person name="Keri Z."/>
            <person name="LaButti K."/>
            <person name="Lipzen A."/>
            <person name="Lombard V."/>
            <person name="Magnuson J."/>
            <person name="Maillard F."/>
            <person name="Morin E."/>
            <person name="Murat C."/>
            <person name="Nolan M."/>
            <person name="Ohm R."/>
            <person name="Pangilinan J."/>
            <person name="Pereira M."/>
            <person name="Perotto S."/>
            <person name="Peter M."/>
            <person name="Riley R."/>
            <person name="Sitrit Y."/>
            <person name="Stielow B."/>
            <person name="Szollosi G."/>
            <person name="Zifcakova L."/>
            <person name="Stursova M."/>
            <person name="Spatafora J.W."/>
            <person name="Tedersoo L."/>
            <person name="Vaario L.-M."/>
            <person name="Yamada A."/>
            <person name="Yan M."/>
            <person name="Wang P."/>
            <person name="Xu J."/>
            <person name="Bruns T."/>
            <person name="Baldrian P."/>
            <person name="Vilgalys R."/>
            <person name="Henrissat B."/>
            <person name="Grigoriev I.V."/>
            <person name="Hibbett D."/>
            <person name="Nagy L.G."/>
            <person name="Martin F.M."/>
        </authorList>
    </citation>
    <scope>NUCLEOTIDE SEQUENCE</scope>
    <source>
        <strain evidence="2">BED1</strain>
    </source>
</reference>
<dbReference type="EMBL" id="WHUW01000004">
    <property type="protein sequence ID" value="KAF8447169.1"/>
    <property type="molecule type" value="Genomic_DNA"/>
</dbReference>
<feature type="chain" id="PRO_5042200624" evidence="1">
    <location>
        <begin position="21"/>
        <end position="149"/>
    </location>
</feature>
<gene>
    <name evidence="2" type="ORF">L210DRAFT_2782667</name>
</gene>
<sequence length="149" mass="16073">MFKPFVKFLCAMALAKAILGQNIFIASPVVHTNVVAGSNITIQLGEINPFDMRDFGLLMGIQACTSASACPDVSHGLGQLLYSGPFTPAWHEGDKYNYQNFTVTVPSLPSGPVEFGVAHFFFVEASFNIASLEFTNITLNIVSSAEDGY</sequence>
<protein>
    <submittedName>
        <fullName evidence="2">Uncharacterized protein</fullName>
    </submittedName>
</protein>
<feature type="signal peptide" evidence="1">
    <location>
        <begin position="1"/>
        <end position="20"/>
    </location>
</feature>
<accession>A0AAD4C289</accession>
<evidence type="ECO:0000313" key="2">
    <source>
        <dbReference type="EMBL" id="KAF8447169.1"/>
    </source>
</evidence>
<reference evidence="2" key="2">
    <citation type="journal article" date="2020" name="Nat. Commun.">
        <title>Large-scale genome sequencing of mycorrhizal fungi provides insights into the early evolution of symbiotic traits.</title>
        <authorList>
            <person name="Miyauchi S."/>
            <person name="Kiss E."/>
            <person name="Kuo A."/>
            <person name="Drula E."/>
            <person name="Kohler A."/>
            <person name="Sanchez-Garcia M."/>
            <person name="Morin E."/>
            <person name="Andreopoulos B."/>
            <person name="Barry K.W."/>
            <person name="Bonito G."/>
            <person name="Buee M."/>
            <person name="Carver A."/>
            <person name="Chen C."/>
            <person name="Cichocki N."/>
            <person name="Clum A."/>
            <person name="Culley D."/>
            <person name="Crous P.W."/>
            <person name="Fauchery L."/>
            <person name="Girlanda M."/>
            <person name="Hayes R.D."/>
            <person name="Keri Z."/>
            <person name="LaButti K."/>
            <person name="Lipzen A."/>
            <person name="Lombard V."/>
            <person name="Magnuson J."/>
            <person name="Maillard F."/>
            <person name="Murat C."/>
            <person name="Nolan M."/>
            <person name="Ohm R.A."/>
            <person name="Pangilinan J."/>
            <person name="Pereira M.F."/>
            <person name="Perotto S."/>
            <person name="Peter M."/>
            <person name="Pfister S."/>
            <person name="Riley R."/>
            <person name="Sitrit Y."/>
            <person name="Stielow J.B."/>
            <person name="Szollosi G."/>
            <person name="Zifcakova L."/>
            <person name="Stursova M."/>
            <person name="Spatafora J.W."/>
            <person name="Tedersoo L."/>
            <person name="Vaario L.M."/>
            <person name="Yamada A."/>
            <person name="Yan M."/>
            <person name="Wang P."/>
            <person name="Xu J."/>
            <person name="Bruns T."/>
            <person name="Baldrian P."/>
            <person name="Vilgalys R."/>
            <person name="Dunand C."/>
            <person name="Henrissat B."/>
            <person name="Grigoriev I.V."/>
            <person name="Hibbett D."/>
            <person name="Nagy L.G."/>
            <person name="Martin F.M."/>
        </authorList>
    </citation>
    <scope>NUCLEOTIDE SEQUENCE</scope>
    <source>
        <strain evidence="2">BED1</strain>
    </source>
</reference>
<proteinExistence type="predicted"/>
<dbReference type="AlphaFoldDB" id="A0AAD4C289"/>
<comment type="caution">
    <text evidence="2">The sequence shown here is derived from an EMBL/GenBank/DDBJ whole genome shotgun (WGS) entry which is preliminary data.</text>
</comment>
<name>A0AAD4C289_BOLED</name>
<keyword evidence="3" id="KW-1185">Reference proteome</keyword>
<organism evidence="2 3">
    <name type="scientific">Boletus edulis BED1</name>
    <dbReference type="NCBI Taxonomy" id="1328754"/>
    <lineage>
        <taxon>Eukaryota</taxon>
        <taxon>Fungi</taxon>
        <taxon>Dikarya</taxon>
        <taxon>Basidiomycota</taxon>
        <taxon>Agaricomycotina</taxon>
        <taxon>Agaricomycetes</taxon>
        <taxon>Agaricomycetidae</taxon>
        <taxon>Boletales</taxon>
        <taxon>Boletineae</taxon>
        <taxon>Boletaceae</taxon>
        <taxon>Boletoideae</taxon>
        <taxon>Boletus</taxon>
    </lineage>
</organism>
<evidence type="ECO:0000256" key="1">
    <source>
        <dbReference type="SAM" id="SignalP"/>
    </source>
</evidence>
<evidence type="ECO:0000313" key="3">
    <source>
        <dbReference type="Proteomes" id="UP001194468"/>
    </source>
</evidence>
<keyword evidence="1" id="KW-0732">Signal</keyword>
<dbReference type="Proteomes" id="UP001194468">
    <property type="component" value="Unassembled WGS sequence"/>
</dbReference>